<dbReference type="InterPro" id="IPR025857">
    <property type="entry name" value="MacB_PCD"/>
</dbReference>
<evidence type="ECO:0000259" key="9">
    <source>
        <dbReference type="Pfam" id="PF12704"/>
    </source>
</evidence>
<evidence type="ECO:0000256" key="6">
    <source>
        <dbReference type="ARBA" id="ARBA00023136"/>
    </source>
</evidence>
<feature type="transmembrane region" description="Helical" evidence="7">
    <location>
        <begin position="322"/>
        <end position="348"/>
    </location>
</feature>
<evidence type="ECO:0000256" key="2">
    <source>
        <dbReference type="ARBA" id="ARBA00005236"/>
    </source>
</evidence>
<accession>A0ABS3T4E7</accession>
<dbReference type="PANTHER" id="PTHR30489">
    <property type="entry name" value="LIPOPROTEIN-RELEASING SYSTEM TRANSMEMBRANE PROTEIN LOLE"/>
    <property type="match status" value="1"/>
</dbReference>
<comment type="caution">
    <text evidence="10">The sequence shown here is derived from an EMBL/GenBank/DDBJ whole genome shotgun (WGS) entry which is preliminary data.</text>
</comment>
<evidence type="ECO:0000256" key="3">
    <source>
        <dbReference type="ARBA" id="ARBA00022475"/>
    </source>
</evidence>
<organism evidence="10 11">
    <name type="scientific">Winogradskyella pelagia</name>
    <dbReference type="NCBI Taxonomy" id="2819984"/>
    <lineage>
        <taxon>Bacteria</taxon>
        <taxon>Pseudomonadati</taxon>
        <taxon>Bacteroidota</taxon>
        <taxon>Flavobacteriia</taxon>
        <taxon>Flavobacteriales</taxon>
        <taxon>Flavobacteriaceae</taxon>
        <taxon>Winogradskyella</taxon>
    </lineage>
</organism>
<evidence type="ECO:0000256" key="4">
    <source>
        <dbReference type="ARBA" id="ARBA00022692"/>
    </source>
</evidence>
<dbReference type="Pfam" id="PF02687">
    <property type="entry name" value="FtsX"/>
    <property type="match status" value="1"/>
</dbReference>
<protein>
    <submittedName>
        <fullName evidence="10">ABC transporter permease</fullName>
    </submittedName>
</protein>
<feature type="transmembrane region" description="Helical" evidence="7">
    <location>
        <begin position="21"/>
        <end position="45"/>
    </location>
</feature>
<dbReference type="RefSeq" id="WP_208154986.1">
    <property type="nucleotide sequence ID" value="NZ_JAGEVF010000011.1"/>
</dbReference>
<keyword evidence="3" id="KW-1003">Cell membrane</keyword>
<gene>
    <name evidence="10" type="ORF">J4050_12805</name>
</gene>
<keyword evidence="6 7" id="KW-0472">Membrane</keyword>
<feature type="domain" description="MacB-like periplasmic core" evidence="9">
    <location>
        <begin position="30"/>
        <end position="211"/>
    </location>
</feature>
<feature type="transmembrane region" description="Helical" evidence="7">
    <location>
        <begin position="277"/>
        <end position="301"/>
    </location>
</feature>
<proteinExistence type="inferred from homology"/>
<dbReference type="Proteomes" id="UP000676776">
    <property type="component" value="Unassembled WGS sequence"/>
</dbReference>
<evidence type="ECO:0000313" key="10">
    <source>
        <dbReference type="EMBL" id="MBO3117629.1"/>
    </source>
</evidence>
<dbReference type="EMBL" id="JAGEVF010000011">
    <property type="protein sequence ID" value="MBO3117629.1"/>
    <property type="molecule type" value="Genomic_DNA"/>
</dbReference>
<evidence type="ECO:0000256" key="7">
    <source>
        <dbReference type="SAM" id="Phobius"/>
    </source>
</evidence>
<sequence length="410" mass="46267">MNFEFFIAKRIISSKAYKSSVSAPIIKIGIAAIAIGIIVMLIAIATGLGLQQKIRDKVVAFNGHIEITNYDTNNSDESQVPISTAQKFYPKFHSVEGITHIQGVAAKFAVIRTESDFEGVIIKGVGNDYNWSYFEEFLVDGRLPDFSKKRNEEILVSSYIANRLGFKVGDKFQTLFGENFNRIPQIINYKIVGIYNSGFQELDEKFCIADIRHIQRLNKWESNQVGSFEVFIEDFNDINGRAEAVYNDIPSLLDATPVTQKYYTIFEWIKVFDNNTFGIIVIMIIVAGINMITALLVLILERTTMIGILKALGSSNWSIRKVFLLNASYLIGLGLFWGNLIGLGILFIQKYFKLFPLNPETYYVTEAPVYLSLDYILLLNLGTFICCLVMLLVPSVIISKISPVKAIRFD</sequence>
<comment type="subcellular location">
    <subcellularLocation>
        <location evidence="1">Cell membrane</location>
        <topology evidence="1">Multi-pass membrane protein</topology>
    </subcellularLocation>
</comment>
<feature type="transmembrane region" description="Helical" evidence="7">
    <location>
        <begin position="375"/>
        <end position="398"/>
    </location>
</feature>
<keyword evidence="4 7" id="KW-0812">Transmembrane</keyword>
<name>A0ABS3T4E7_9FLAO</name>
<reference evidence="10 11" key="1">
    <citation type="submission" date="2021-03" db="EMBL/GenBank/DDBJ databases">
        <title>Winogradskyella sp. nov., isolated from costal sediment.</title>
        <authorList>
            <person name="Gao C."/>
        </authorList>
    </citation>
    <scope>NUCLEOTIDE SEQUENCE [LARGE SCALE GENOMIC DNA]</scope>
    <source>
        <strain evidence="10 11">DF17</strain>
    </source>
</reference>
<dbReference type="PANTHER" id="PTHR30489:SF0">
    <property type="entry name" value="LIPOPROTEIN-RELEASING SYSTEM TRANSMEMBRANE PROTEIN LOLE"/>
    <property type="match status" value="1"/>
</dbReference>
<comment type="similarity">
    <text evidence="2">Belongs to the ABC-4 integral membrane protein family. LolC/E subfamily.</text>
</comment>
<evidence type="ECO:0000259" key="8">
    <source>
        <dbReference type="Pfam" id="PF02687"/>
    </source>
</evidence>
<dbReference type="InterPro" id="IPR003838">
    <property type="entry name" value="ABC3_permease_C"/>
</dbReference>
<keyword evidence="5 7" id="KW-1133">Transmembrane helix</keyword>
<evidence type="ECO:0000313" key="11">
    <source>
        <dbReference type="Proteomes" id="UP000676776"/>
    </source>
</evidence>
<evidence type="ECO:0000256" key="5">
    <source>
        <dbReference type="ARBA" id="ARBA00022989"/>
    </source>
</evidence>
<dbReference type="InterPro" id="IPR051447">
    <property type="entry name" value="Lipoprotein-release_system"/>
</dbReference>
<feature type="domain" description="ABC3 transporter permease C-terminal" evidence="8">
    <location>
        <begin position="279"/>
        <end position="403"/>
    </location>
</feature>
<keyword evidence="11" id="KW-1185">Reference proteome</keyword>
<dbReference type="Pfam" id="PF12704">
    <property type="entry name" value="MacB_PCD"/>
    <property type="match status" value="1"/>
</dbReference>
<evidence type="ECO:0000256" key="1">
    <source>
        <dbReference type="ARBA" id="ARBA00004651"/>
    </source>
</evidence>